<feature type="transmembrane region" description="Helical" evidence="1">
    <location>
        <begin position="181"/>
        <end position="196"/>
    </location>
</feature>
<keyword evidence="1" id="KW-0812">Transmembrane</keyword>
<feature type="transmembrane region" description="Helical" evidence="1">
    <location>
        <begin position="96"/>
        <end position="117"/>
    </location>
</feature>
<dbReference type="Proteomes" id="UP000003416">
    <property type="component" value="Unassembled WGS sequence"/>
</dbReference>
<proteinExistence type="predicted"/>
<name>F3PUQ0_9BACE</name>
<dbReference type="HOGENOM" id="CLU_651601_0_0_10"/>
<comment type="caution">
    <text evidence="2">The sequence shown here is derived from an EMBL/GenBank/DDBJ whole genome shotgun (WGS) entry which is preliminary data.</text>
</comment>
<accession>F3PUQ0</accession>
<feature type="transmembrane region" description="Helical" evidence="1">
    <location>
        <begin position="385"/>
        <end position="404"/>
    </location>
</feature>
<reference evidence="2 3" key="1">
    <citation type="submission" date="2011-02" db="EMBL/GenBank/DDBJ databases">
        <authorList>
            <person name="Weinstock G."/>
            <person name="Sodergren E."/>
            <person name="Clifton S."/>
            <person name="Fulton L."/>
            <person name="Fulton B."/>
            <person name="Courtney L."/>
            <person name="Fronick C."/>
            <person name="Harrison M."/>
            <person name="Strong C."/>
            <person name="Farmer C."/>
            <person name="Delahaunty K."/>
            <person name="Markovic C."/>
            <person name="Hall O."/>
            <person name="Minx P."/>
            <person name="Tomlinson C."/>
            <person name="Mitreva M."/>
            <person name="Hou S."/>
            <person name="Chen J."/>
            <person name="Wollam A."/>
            <person name="Pepin K.H."/>
            <person name="Johnson M."/>
            <person name="Bhonagiri V."/>
            <person name="Zhang X."/>
            <person name="Suruliraj S."/>
            <person name="Warren W."/>
            <person name="Chinwalla A."/>
            <person name="Mardis E.R."/>
            <person name="Wilson R.K."/>
        </authorList>
    </citation>
    <scope>NUCLEOTIDE SEQUENCE [LARGE SCALE GENOMIC DNA]</scope>
    <source>
        <strain evidence="2 3">YIT 12057</strain>
    </source>
</reference>
<feature type="transmembrane region" description="Helical" evidence="1">
    <location>
        <begin position="156"/>
        <end position="175"/>
    </location>
</feature>
<organism evidence="2 3">
    <name type="scientific">Bacteroides fluxus YIT 12057</name>
    <dbReference type="NCBI Taxonomy" id="763034"/>
    <lineage>
        <taxon>Bacteria</taxon>
        <taxon>Pseudomonadati</taxon>
        <taxon>Bacteroidota</taxon>
        <taxon>Bacteroidia</taxon>
        <taxon>Bacteroidales</taxon>
        <taxon>Bacteroidaceae</taxon>
        <taxon>Bacteroides</taxon>
    </lineage>
</organism>
<dbReference type="Pfam" id="PF14296">
    <property type="entry name" value="O-ag_pol_Wzy"/>
    <property type="match status" value="1"/>
</dbReference>
<keyword evidence="1" id="KW-0472">Membrane</keyword>
<dbReference type="NCBIfam" id="TIGR04370">
    <property type="entry name" value="glyco_rpt_poly"/>
    <property type="match status" value="1"/>
</dbReference>
<feature type="transmembrane region" description="Helical" evidence="1">
    <location>
        <begin position="278"/>
        <end position="303"/>
    </location>
</feature>
<sequence length="421" mass="47820">MIYKIKKNGFFNFDTLFLFSFFCVNYLHAAFIYPNDAFLPAFSFQYNPKVISYAISLASVGVSFYLLGNVVFPSKQTEYYKATTLKNNLVQLTKKVSFTCSILVFLYVILFVTGGLVHLYPRLMVLVLSLLVLSFHYSASYYNAQGGIKNLKSSIYTNKLNFVSLLLFVCAQLAIGSRSEVIYLLFSVLYIINVYYSSLKVKYLLPASVVGVALMCILMLTRTTKINLNNSSFFDVVANGLDILAQNDKVLWILFLDLIVCARTLYESIDYVSMNSLLFGVSYIPYIFGFIPGGGIFATSLLLGKQTKDVNSGYILTDFANAPYGLGTNMIADMYINFSYVGVAFGMFLFGVLVSRMESCDTKYRMFVYYSLIANSIYIPRASIFAFTDMFIMLVFLDLFMRFLSKKKIVFNRGWYLKIIF</sequence>
<dbReference type="AlphaFoldDB" id="F3PUQ0"/>
<protein>
    <submittedName>
        <fullName evidence="2">Conserved domain protein</fullName>
    </submittedName>
</protein>
<feature type="transmembrane region" description="Helical" evidence="1">
    <location>
        <begin position="53"/>
        <end position="72"/>
    </location>
</feature>
<feature type="transmembrane region" description="Helical" evidence="1">
    <location>
        <begin position="203"/>
        <end position="221"/>
    </location>
</feature>
<dbReference type="STRING" id="763034.HMPREF9446_02395"/>
<evidence type="ECO:0000313" key="2">
    <source>
        <dbReference type="EMBL" id="EGF55993.1"/>
    </source>
</evidence>
<keyword evidence="3" id="KW-1185">Reference proteome</keyword>
<feature type="transmembrane region" description="Helical" evidence="1">
    <location>
        <begin position="334"/>
        <end position="355"/>
    </location>
</feature>
<evidence type="ECO:0000313" key="3">
    <source>
        <dbReference type="Proteomes" id="UP000003416"/>
    </source>
</evidence>
<feature type="transmembrane region" description="Helical" evidence="1">
    <location>
        <begin position="12"/>
        <end position="33"/>
    </location>
</feature>
<dbReference type="InterPro" id="IPR029468">
    <property type="entry name" value="O-ag_pol_Wzy"/>
</dbReference>
<gene>
    <name evidence="2" type="ORF">HMPREF9446_02395</name>
</gene>
<feature type="transmembrane region" description="Helical" evidence="1">
    <location>
        <begin position="123"/>
        <end position="144"/>
    </location>
</feature>
<dbReference type="EMBL" id="AFBN01000047">
    <property type="protein sequence ID" value="EGF55993.1"/>
    <property type="molecule type" value="Genomic_DNA"/>
</dbReference>
<evidence type="ECO:0000256" key="1">
    <source>
        <dbReference type="SAM" id="Phobius"/>
    </source>
</evidence>
<keyword evidence="1" id="KW-1133">Transmembrane helix</keyword>